<evidence type="ECO:0000256" key="1">
    <source>
        <dbReference type="SAM" id="MobiDB-lite"/>
    </source>
</evidence>
<evidence type="ECO:0000313" key="3">
    <source>
        <dbReference type="EMBL" id="DAD86842.1"/>
    </source>
</evidence>
<feature type="domain" description="DUF6291" evidence="2">
    <location>
        <begin position="6"/>
        <end position="77"/>
    </location>
</feature>
<feature type="compositionally biased region" description="Basic residues" evidence="1">
    <location>
        <begin position="87"/>
        <end position="96"/>
    </location>
</feature>
<dbReference type="EMBL" id="BK015008">
    <property type="protein sequence ID" value="DAD86842.1"/>
    <property type="molecule type" value="Genomic_DNA"/>
</dbReference>
<evidence type="ECO:0000259" key="2">
    <source>
        <dbReference type="Pfam" id="PF19808"/>
    </source>
</evidence>
<feature type="region of interest" description="Disordered" evidence="1">
    <location>
        <begin position="185"/>
        <end position="207"/>
    </location>
</feature>
<dbReference type="InterPro" id="IPR046258">
    <property type="entry name" value="DUF6291"/>
</dbReference>
<dbReference type="Pfam" id="PF19808">
    <property type="entry name" value="DUF6291"/>
    <property type="match status" value="1"/>
</dbReference>
<protein>
    <recommendedName>
        <fullName evidence="2">DUF6291 domain-containing protein</fullName>
    </recommendedName>
</protein>
<feature type="compositionally biased region" description="Basic and acidic residues" evidence="1">
    <location>
        <begin position="97"/>
        <end position="111"/>
    </location>
</feature>
<accession>A0A8S5MXT4</accession>
<name>A0A8S5MXT4_9CAUD</name>
<sequence>MKYLKVYTDFAEAMEALSDAERGRLFMSMLQYASTGEAGTLSGAERFVWPIAKQNIDRAQAELEKRAENGRKGGRPKKATESEEKQKKAKESKKKQTKDNKDKDKDNDKENNIIPLSPNGDIPPNGERPPEKRFVKPTADEVQAYCAERGNRVDAQAFVDFYEAKGWKVGSSPMKDWKAAVRTWEQRDTAQRKPTRPNRQRDFNSRAYSAAEIDSLGTDLLGGG</sequence>
<reference evidence="3" key="1">
    <citation type="journal article" date="2021" name="Proc. Natl. Acad. Sci. U.S.A.">
        <title>A Catalog of Tens of Thousands of Viruses from Human Metagenomes Reveals Hidden Associations with Chronic Diseases.</title>
        <authorList>
            <person name="Tisza M.J."/>
            <person name="Buck C.B."/>
        </authorList>
    </citation>
    <scope>NUCLEOTIDE SEQUENCE</scope>
    <source>
        <strain evidence="3">Ct91l7</strain>
    </source>
</reference>
<feature type="compositionally biased region" description="Basic and acidic residues" evidence="1">
    <location>
        <begin position="60"/>
        <end position="71"/>
    </location>
</feature>
<proteinExistence type="predicted"/>
<feature type="region of interest" description="Disordered" evidence="1">
    <location>
        <begin position="60"/>
        <end position="137"/>
    </location>
</feature>
<organism evidence="3">
    <name type="scientific">Siphoviridae sp. ct91l7</name>
    <dbReference type="NCBI Taxonomy" id="2826173"/>
    <lineage>
        <taxon>Viruses</taxon>
        <taxon>Duplodnaviria</taxon>
        <taxon>Heunggongvirae</taxon>
        <taxon>Uroviricota</taxon>
        <taxon>Caudoviricetes</taxon>
    </lineage>
</organism>